<dbReference type="Gene3D" id="3.20.20.190">
    <property type="entry name" value="Phosphatidylinositol (PI) phosphodiesterase"/>
    <property type="match status" value="1"/>
</dbReference>
<evidence type="ECO:0000313" key="4">
    <source>
        <dbReference type="Proteomes" id="UP001152320"/>
    </source>
</evidence>
<sequence>MADETPPIVKIVLHTLINIGFTLFASIFTLLVFIFVGLGFLSIYSCLVLSIVLWSFFYVVIFWAKHEKLPSHRIDRFLDNEEEGDAIIGHRGGAKEAPENTLAAIEECFVCLLDNNLKQNILLDRTVLSKAKKNGAYAVEVDIGITKDGVAVLLHDWTVDRTTDGVGLISEMTLQEAKRLNAAAKFSNRSKFSLEVIPTLDECVEKCLELNLKIFFDVKDFSDKVVSILTDLYEKYPKLLDMGMVCSFIPTVVYKLRRRNPEILTALTTSPRFFQTELKKSMFNVGGIPQYLGYIMDSIMVWCEINWLWYLCGNSAVLLNKDLISQSVLDYWKARGIRVVPWTVNEPMQKAFFLNFHQLAIITDYVLTQEEKEAVDS</sequence>
<dbReference type="EMBL" id="JAIZAY010000008">
    <property type="protein sequence ID" value="KAJ8037452.1"/>
    <property type="molecule type" value="Genomic_DNA"/>
</dbReference>
<dbReference type="InterPro" id="IPR017946">
    <property type="entry name" value="PLC-like_Pdiesterase_TIM-brl"/>
</dbReference>
<feature type="transmembrane region" description="Helical" evidence="1">
    <location>
        <begin position="12"/>
        <end position="36"/>
    </location>
</feature>
<dbReference type="OrthoDB" id="197419at2759"/>
<accession>A0A9Q1H6J9</accession>
<keyword evidence="1" id="KW-0472">Membrane</keyword>
<feature type="domain" description="GP-PDE" evidence="2">
    <location>
        <begin position="85"/>
        <end position="373"/>
    </location>
</feature>
<feature type="transmembrane region" description="Helical" evidence="1">
    <location>
        <begin position="42"/>
        <end position="64"/>
    </location>
</feature>
<dbReference type="InterPro" id="IPR030395">
    <property type="entry name" value="GP_PDE_dom"/>
</dbReference>
<dbReference type="PANTHER" id="PTHR46320">
    <property type="entry name" value="GLYCEROPHOSPHODIESTER PHOSPHODIESTERASE 1"/>
    <property type="match status" value="1"/>
</dbReference>
<protein>
    <submittedName>
        <fullName evidence="3">Glycerophosphodiester phosphodiesterase 1</fullName>
    </submittedName>
</protein>
<dbReference type="CDD" id="cd08573">
    <property type="entry name" value="GDPD_GDE1"/>
    <property type="match status" value="1"/>
</dbReference>
<comment type="caution">
    <text evidence="3">The sequence shown here is derived from an EMBL/GenBank/DDBJ whole genome shotgun (WGS) entry which is preliminary data.</text>
</comment>
<dbReference type="Proteomes" id="UP001152320">
    <property type="component" value="Chromosome 8"/>
</dbReference>
<dbReference type="GO" id="GO:0006644">
    <property type="term" value="P:phospholipid metabolic process"/>
    <property type="evidence" value="ECO:0007669"/>
    <property type="project" value="TreeGrafter"/>
</dbReference>
<dbReference type="GO" id="GO:0005886">
    <property type="term" value="C:plasma membrane"/>
    <property type="evidence" value="ECO:0007669"/>
    <property type="project" value="TreeGrafter"/>
</dbReference>
<name>A0A9Q1H6J9_HOLLE</name>
<keyword evidence="1" id="KW-0812">Transmembrane</keyword>
<evidence type="ECO:0000256" key="1">
    <source>
        <dbReference type="SAM" id="Phobius"/>
    </source>
</evidence>
<dbReference type="SUPFAM" id="SSF51695">
    <property type="entry name" value="PLC-like phosphodiesterases"/>
    <property type="match status" value="2"/>
</dbReference>
<reference evidence="3" key="1">
    <citation type="submission" date="2021-10" db="EMBL/GenBank/DDBJ databases">
        <title>Tropical sea cucumber genome reveals ecological adaptation and Cuvierian tubules defense mechanism.</title>
        <authorList>
            <person name="Chen T."/>
        </authorList>
    </citation>
    <scope>NUCLEOTIDE SEQUENCE</scope>
    <source>
        <strain evidence="3">Nanhai2018</strain>
        <tissue evidence="3">Muscle</tissue>
    </source>
</reference>
<evidence type="ECO:0000259" key="2">
    <source>
        <dbReference type="PROSITE" id="PS51704"/>
    </source>
</evidence>
<organism evidence="3 4">
    <name type="scientific">Holothuria leucospilota</name>
    <name type="common">Black long sea cucumber</name>
    <name type="synonym">Mertensiothuria leucospilota</name>
    <dbReference type="NCBI Taxonomy" id="206669"/>
    <lineage>
        <taxon>Eukaryota</taxon>
        <taxon>Metazoa</taxon>
        <taxon>Echinodermata</taxon>
        <taxon>Eleutherozoa</taxon>
        <taxon>Echinozoa</taxon>
        <taxon>Holothuroidea</taxon>
        <taxon>Aspidochirotacea</taxon>
        <taxon>Aspidochirotida</taxon>
        <taxon>Holothuriidae</taxon>
        <taxon>Holothuria</taxon>
    </lineage>
</organism>
<dbReference type="PANTHER" id="PTHR46320:SF1">
    <property type="entry name" value="GLYCEROPHOSPHODIESTER PHOSPHODIESTERASE 1"/>
    <property type="match status" value="1"/>
</dbReference>
<evidence type="ECO:0000313" key="3">
    <source>
        <dbReference type="EMBL" id="KAJ8037452.1"/>
    </source>
</evidence>
<dbReference type="Pfam" id="PF03009">
    <property type="entry name" value="GDPD"/>
    <property type="match status" value="1"/>
</dbReference>
<dbReference type="GO" id="GO:0008889">
    <property type="term" value="F:glycerophosphodiester phosphodiesterase activity"/>
    <property type="evidence" value="ECO:0007669"/>
    <property type="project" value="TreeGrafter"/>
</dbReference>
<proteinExistence type="predicted"/>
<dbReference type="GO" id="GO:0070291">
    <property type="term" value="P:N-acylethanolamine metabolic process"/>
    <property type="evidence" value="ECO:0007669"/>
    <property type="project" value="TreeGrafter"/>
</dbReference>
<dbReference type="PROSITE" id="PS51704">
    <property type="entry name" value="GP_PDE"/>
    <property type="match status" value="1"/>
</dbReference>
<dbReference type="AlphaFoldDB" id="A0A9Q1H6J9"/>
<dbReference type="GO" id="GO:0006580">
    <property type="term" value="P:ethanolamine metabolic process"/>
    <property type="evidence" value="ECO:0007669"/>
    <property type="project" value="TreeGrafter"/>
</dbReference>
<keyword evidence="4" id="KW-1185">Reference proteome</keyword>
<keyword evidence="1" id="KW-1133">Transmembrane helix</keyword>
<gene>
    <name evidence="3" type="ORF">HOLleu_18266</name>
</gene>